<dbReference type="EMBL" id="JBBWUH010000002">
    <property type="protein sequence ID" value="KAK8176059.1"/>
    <property type="molecule type" value="Genomic_DNA"/>
</dbReference>
<name>A0ABR1Y551_9PEZI</name>
<organism evidence="2 3">
    <name type="scientific">Phyllosticta citrichinensis</name>
    <dbReference type="NCBI Taxonomy" id="1130410"/>
    <lineage>
        <taxon>Eukaryota</taxon>
        <taxon>Fungi</taxon>
        <taxon>Dikarya</taxon>
        <taxon>Ascomycota</taxon>
        <taxon>Pezizomycotina</taxon>
        <taxon>Dothideomycetes</taxon>
        <taxon>Dothideomycetes incertae sedis</taxon>
        <taxon>Botryosphaeriales</taxon>
        <taxon>Phyllostictaceae</taxon>
        <taxon>Phyllosticta</taxon>
    </lineage>
</organism>
<gene>
    <name evidence="2" type="ORF">IWX90DRAFT_379556</name>
</gene>
<comment type="caution">
    <text evidence="2">The sequence shown here is derived from an EMBL/GenBank/DDBJ whole genome shotgun (WGS) entry which is preliminary data.</text>
</comment>
<evidence type="ECO:0000259" key="1">
    <source>
        <dbReference type="Pfam" id="PF06985"/>
    </source>
</evidence>
<sequence>MSDGNQDQIWIKWEHIRDRLAESQPVPPLDPTPPGFRLVDVEENKVIQAPRTPFTYICLSYVWGNLGENDVLATMVNICDLEKTDSLSGSVPATIRDAMTACRRLGQRYPWVDRLCILQDDDSPYGEKQVQIESMDEIHNHALATFIAITATNADSGLHGVSKPLETSGADWGRGFTRMYPWTSSEWKSRGWTYQEAIVSRRLIYFDNYDTVIEDKREDNSYWPRLQIPNSHGDYHHFDDYEQAVSDCIHIPNSGFPE</sequence>
<evidence type="ECO:0000313" key="3">
    <source>
        <dbReference type="Proteomes" id="UP001456524"/>
    </source>
</evidence>
<dbReference type="PANTHER" id="PTHR33112">
    <property type="entry name" value="DOMAIN PROTEIN, PUTATIVE-RELATED"/>
    <property type="match status" value="1"/>
</dbReference>
<accession>A0ABR1Y551</accession>
<feature type="domain" description="Heterokaryon incompatibility" evidence="1">
    <location>
        <begin position="56"/>
        <end position="196"/>
    </location>
</feature>
<dbReference type="PANTHER" id="PTHR33112:SF12">
    <property type="entry name" value="HETEROKARYON INCOMPATIBILITY DOMAIN-CONTAINING PROTEIN"/>
    <property type="match status" value="1"/>
</dbReference>
<reference evidence="2 3" key="1">
    <citation type="journal article" date="2022" name="G3 (Bethesda)">
        <title>Enemy or ally: a genomic approach to elucidate the lifestyle of Phyllosticta citrichinaensis.</title>
        <authorList>
            <person name="Buijs V.A."/>
            <person name="Groenewald J.Z."/>
            <person name="Haridas S."/>
            <person name="LaButti K.M."/>
            <person name="Lipzen A."/>
            <person name="Martin F.M."/>
            <person name="Barry K."/>
            <person name="Grigoriev I.V."/>
            <person name="Crous P.W."/>
            <person name="Seidl M.F."/>
        </authorList>
    </citation>
    <scope>NUCLEOTIDE SEQUENCE [LARGE SCALE GENOMIC DNA]</scope>
    <source>
        <strain evidence="2 3">CBS 129764</strain>
    </source>
</reference>
<proteinExistence type="predicted"/>
<dbReference type="InterPro" id="IPR010730">
    <property type="entry name" value="HET"/>
</dbReference>
<dbReference type="Pfam" id="PF06985">
    <property type="entry name" value="HET"/>
    <property type="match status" value="1"/>
</dbReference>
<evidence type="ECO:0000313" key="2">
    <source>
        <dbReference type="EMBL" id="KAK8176059.1"/>
    </source>
</evidence>
<protein>
    <submittedName>
        <fullName evidence="2">Heterokaryon incompatibility protein-domain-containing protein</fullName>
    </submittedName>
</protein>
<keyword evidence="3" id="KW-1185">Reference proteome</keyword>
<dbReference type="Proteomes" id="UP001456524">
    <property type="component" value="Unassembled WGS sequence"/>
</dbReference>